<name>A0A917CVK0_9NOCA</name>
<feature type="binding site" evidence="10">
    <location>
        <position position="138"/>
    </location>
    <ligand>
        <name>D-ribulose 5-phosphate</name>
        <dbReference type="ChEBI" id="CHEBI:58121"/>
    </ligand>
</feature>
<evidence type="ECO:0000313" key="11">
    <source>
        <dbReference type="EMBL" id="GGF99717.1"/>
    </source>
</evidence>
<dbReference type="RefSeq" id="WP_188543726.1">
    <property type="nucleotide sequence ID" value="NZ_BMCU01000001.1"/>
</dbReference>
<evidence type="ECO:0000256" key="1">
    <source>
        <dbReference type="ARBA" id="ARBA00001713"/>
    </source>
</evidence>
<feature type="binding site" evidence="10">
    <location>
        <begin position="67"/>
        <end position="71"/>
    </location>
    <ligand>
        <name>D-ribulose 5-phosphate</name>
        <dbReference type="ChEBI" id="CHEBI:58121"/>
    </ligand>
</feature>
<evidence type="ECO:0000256" key="8">
    <source>
        <dbReference type="ARBA" id="ARBA00023277"/>
    </source>
</evidence>
<feature type="binding site" evidence="10">
    <location>
        <position position="100"/>
    </location>
    <ligand>
        <name>D-ribulose 5-phosphate</name>
        <dbReference type="ChEBI" id="CHEBI:58121"/>
    </ligand>
</feature>
<dbReference type="PANTHER" id="PTHR30345:SF0">
    <property type="entry name" value="DNA DAMAGE-REPAIR_TOLERATION PROTEIN DRT102"/>
    <property type="match status" value="1"/>
</dbReference>
<accession>A0A917CVK0</accession>
<reference evidence="11" key="2">
    <citation type="submission" date="2020-09" db="EMBL/GenBank/DDBJ databases">
        <authorList>
            <person name="Sun Q."/>
            <person name="Sedlacek I."/>
        </authorList>
    </citation>
    <scope>NUCLEOTIDE SEQUENCE</scope>
    <source>
        <strain evidence="11">CCM 7905</strain>
    </source>
</reference>
<dbReference type="NCBIfam" id="TIGR02133">
    <property type="entry name" value="RPI_actino"/>
    <property type="match status" value="1"/>
</dbReference>
<keyword evidence="12" id="KW-1185">Reference proteome</keyword>
<dbReference type="SUPFAM" id="SSF89623">
    <property type="entry name" value="Ribose/Galactose isomerase RpiB/AlsB"/>
    <property type="match status" value="1"/>
</dbReference>
<dbReference type="Pfam" id="PF02502">
    <property type="entry name" value="LacAB_rpiB"/>
    <property type="match status" value="1"/>
</dbReference>
<keyword evidence="8" id="KW-0119">Carbohydrate metabolism</keyword>
<dbReference type="GO" id="GO:0019316">
    <property type="term" value="P:D-allose catabolic process"/>
    <property type="evidence" value="ECO:0007669"/>
    <property type="project" value="TreeGrafter"/>
</dbReference>
<evidence type="ECO:0000256" key="7">
    <source>
        <dbReference type="ARBA" id="ARBA00023235"/>
    </source>
</evidence>
<dbReference type="GO" id="GO:0004751">
    <property type="term" value="F:ribose-5-phosphate isomerase activity"/>
    <property type="evidence" value="ECO:0007669"/>
    <property type="project" value="UniProtKB-EC"/>
</dbReference>
<dbReference type="PIRSF" id="PIRSF005384">
    <property type="entry name" value="RpiB_LacA_B"/>
    <property type="match status" value="1"/>
</dbReference>
<sequence>MRVYLGADHAGFERKNAIAQDLKIKGYQVIDCGAHSFDPDDDYPAFCIDTAQRVLADEGSLGVVVGGSGNGEQMAANLVDGVRCALAWNIDTARLARQHNNARLIGVGARMHTLSETLAVVNAFLTSEWTKDGRHQRRIDIMNEFARSGHVPERTVSK</sequence>
<dbReference type="AlphaFoldDB" id="A0A917CVK0"/>
<feature type="binding site" evidence="10">
    <location>
        <position position="134"/>
    </location>
    <ligand>
        <name>D-ribulose 5-phosphate</name>
        <dbReference type="ChEBI" id="CHEBI:58121"/>
    </ligand>
</feature>
<dbReference type="GO" id="GO:0009052">
    <property type="term" value="P:pentose-phosphate shunt, non-oxidative branch"/>
    <property type="evidence" value="ECO:0007669"/>
    <property type="project" value="TreeGrafter"/>
</dbReference>
<evidence type="ECO:0000256" key="9">
    <source>
        <dbReference type="ARBA" id="ARBA00032117"/>
    </source>
</evidence>
<dbReference type="Proteomes" id="UP000654257">
    <property type="component" value="Unassembled WGS sequence"/>
</dbReference>
<proteinExistence type="inferred from homology"/>
<dbReference type="EMBL" id="BMCU01000001">
    <property type="protein sequence ID" value="GGF99717.1"/>
    <property type="molecule type" value="Genomic_DNA"/>
</dbReference>
<dbReference type="Gene3D" id="3.40.1400.10">
    <property type="entry name" value="Sugar-phosphate isomerase, RpiB/LacA/LacB"/>
    <property type="match status" value="1"/>
</dbReference>
<dbReference type="InterPro" id="IPR003500">
    <property type="entry name" value="RpiB_LacA_LacB"/>
</dbReference>
<dbReference type="EC" id="5.3.1.6" evidence="5"/>
<dbReference type="InterPro" id="IPR036569">
    <property type="entry name" value="RpiB_LacA_LacB_sf"/>
</dbReference>
<comment type="caution">
    <text evidence="11">The sequence shown here is derived from an EMBL/GenBank/DDBJ whole genome shotgun (WGS) entry which is preliminary data.</text>
</comment>
<dbReference type="NCBIfam" id="TIGR00689">
    <property type="entry name" value="rpiB_lacA_lacB"/>
    <property type="match status" value="1"/>
</dbReference>
<evidence type="ECO:0000256" key="6">
    <source>
        <dbReference type="ARBA" id="ARBA00014007"/>
    </source>
</evidence>
<comment type="similarity">
    <text evidence="3">Belongs to the LacAB/RpiB family.</text>
</comment>
<reference evidence="11" key="1">
    <citation type="journal article" date="2014" name="Int. J. Syst. Evol. Microbiol.">
        <title>Complete genome sequence of Corynebacterium casei LMG S-19264T (=DSM 44701T), isolated from a smear-ripened cheese.</title>
        <authorList>
            <consortium name="US DOE Joint Genome Institute (JGI-PGF)"/>
            <person name="Walter F."/>
            <person name="Albersmeier A."/>
            <person name="Kalinowski J."/>
            <person name="Ruckert C."/>
        </authorList>
    </citation>
    <scope>NUCLEOTIDE SEQUENCE</scope>
    <source>
        <strain evidence="11">CCM 7905</strain>
    </source>
</reference>
<protein>
    <recommendedName>
        <fullName evidence="6">Ribose-5-phosphate isomerase B</fullName>
        <ecNumber evidence="5">5.3.1.6</ecNumber>
    </recommendedName>
    <alternativeName>
        <fullName evidence="9">Phosphoriboisomerase B</fullName>
    </alternativeName>
</protein>
<keyword evidence="7 11" id="KW-0413">Isomerase</keyword>
<evidence type="ECO:0000256" key="2">
    <source>
        <dbReference type="ARBA" id="ARBA00004988"/>
    </source>
</evidence>
<gene>
    <name evidence="11" type="ORF">GCM10007304_12030</name>
</gene>
<feature type="binding site" evidence="10">
    <location>
        <position position="110"/>
    </location>
    <ligand>
        <name>D-ribulose 5-phosphate</name>
        <dbReference type="ChEBI" id="CHEBI:58121"/>
    </ligand>
</feature>
<comment type="pathway">
    <text evidence="2">Carbohydrate degradation; pentose phosphate pathway; D-ribose 5-phosphate from D-ribulose 5-phosphate (non-oxidative stage): step 1/1.</text>
</comment>
<evidence type="ECO:0000313" key="12">
    <source>
        <dbReference type="Proteomes" id="UP000654257"/>
    </source>
</evidence>
<evidence type="ECO:0000256" key="5">
    <source>
        <dbReference type="ARBA" id="ARBA00011959"/>
    </source>
</evidence>
<dbReference type="FunFam" id="3.40.1400.10:FF:000002">
    <property type="entry name" value="Ribose-5-phosphate isomerase B"/>
    <property type="match status" value="1"/>
</dbReference>
<dbReference type="PANTHER" id="PTHR30345">
    <property type="entry name" value="RIBOSE-5-PHOSPHATE ISOMERASE B"/>
    <property type="match status" value="1"/>
</dbReference>
<feature type="binding site" evidence="10">
    <location>
        <begin position="8"/>
        <end position="9"/>
    </location>
    <ligand>
        <name>D-ribulose 5-phosphate</name>
        <dbReference type="ChEBI" id="CHEBI:58121"/>
    </ligand>
</feature>
<comment type="catalytic activity">
    <reaction evidence="1">
        <text>aldehydo-D-ribose 5-phosphate = D-ribulose 5-phosphate</text>
        <dbReference type="Rhea" id="RHEA:14657"/>
        <dbReference type="ChEBI" id="CHEBI:58121"/>
        <dbReference type="ChEBI" id="CHEBI:58273"/>
        <dbReference type="EC" id="5.3.1.6"/>
    </reaction>
</comment>
<organism evidence="11 12">
    <name type="scientific">Rhodococcoides trifolii</name>
    <dbReference type="NCBI Taxonomy" id="908250"/>
    <lineage>
        <taxon>Bacteria</taxon>
        <taxon>Bacillati</taxon>
        <taxon>Actinomycetota</taxon>
        <taxon>Actinomycetes</taxon>
        <taxon>Mycobacteriales</taxon>
        <taxon>Nocardiaceae</taxon>
        <taxon>Rhodococcoides</taxon>
    </lineage>
</organism>
<evidence type="ECO:0000256" key="10">
    <source>
        <dbReference type="PIRSR" id="PIRSR005384-2"/>
    </source>
</evidence>
<dbReference type="NCBIfam" id="NF004051">
    <property type="entry name" value="PRK05571.1"/>
    <property type="match status" value="1"/>
</dbReference>
<comment type="subunit">
    <text evidence="4">Homodimer.</text>
</comment>
<evidence type="ECO:0000256" key="4">
    <source>
        <dbReference type="ARBA" id="ARBA00011738"/>
    </source>
</evidence>
<evidence type="ECO:0000256" key="3">
    <source>
        <dbReference type="ARBA" id="ARBA00008754"/>
    </source>
</evidence>
<dbReference type="InterPro" id="IPR011860">
    <property type="entry name" value="Rib-5-P_Isoase_Actino"/>
</dbReference>